<dbReference type="PANTHER" id="PTHR47165:SF4">
    <property type="entry name" value="OS03G0429900 PROTEIN"/>
    <property type="match status" value="1"/>
</dbReference>
<dbReference type="SUPFAM" id="SSF50249">
    <property type="entry name" value="Nucleic acid-binding proteins"/>
    <property type="match status" value="2"/>
</dbReference>
<dbReference type="PANTHER" id="PTHR47165">
    <property type="entry name" value="OS03G0429900 PROTEIN"/>
    <property type="match status" value="1"/>
</dbReference>
<sequence length="258" mass="30259">MNKNYPLTLSIQPMNKKQPIISTMEDITLIKDIDSIKEDFTIKVLIICLWTQMSKFDANDTYSIETIMMHEEGRKIHASCLKKWFSRFVRYLKEDTSLYIRKLNVAPNTLSFNFGDPDSKLTLNPYTTVKECENFYGSPHGFPFVDFNIIGHVFEYGRIDTSEQDRSKHKMLMHLQDIEDTKLKVTLWSHNAYYMHDFLVNNNTFAPIVVIVQFAKVKFINGRPFTSTYFDVSMFFCKQRYNSPNSPCIIHSYIFGDL</sequence>
<comment type="caution">
    <text evidence="2">The sequence shown here is derived from an EMBL/GenBank/DDBJ whole genome shotgun (WGS) entry which is preliminary data.</text>
</comment>
<evidence type="ECO:0000259" key="1">
    <source>
        <dbReference type="Pfam" id="PF02721"/>
    </source>
</evidence>
<dbReference type="InterPro" id="IPR003871">
    <property type="entry name" value="RFA1B/D_OB_1st"/>
</dbReference>
<protein>
    <recommendedName>
        <fullName evidence="1">Replication protein A 70 kDa DNA-binding subunit B/D first OB fold domain-containing protein</fullName>
    </recommendedName>
</protein>
<dbReference type="EMBL" id="NBSK02000002">
    <property type="protein sequence ID" value="KAJ0221369.1"/>
    <property type="molecule type" value="Genomic_DNA"/>
</dbReference>
<evidence type="ECO:0000313" key="2">
    <source>
        <dbReference type="EMBL" id="KAJ0221369.1"/>
    </source>
</evidence>
<proteinExistence type="predicted"/>
<dbReference type="AlphaFoldDB" id="A0A9R1WCT1"/>
<keyword evidence="3" id="KW-1185">Reference proteome</keyword>
<dbReference type="Pfam" id="PF02721">
    <property type="entry name" value="DUF223"/>
    <property type="match status" value="1"/>
</dbReference>
<dbReference type="Proteomes" id="UP000235145">
    <property type="component" value="Unassembled WGS sequence"/>
</dbReference>
<dbReference type="Gene3D" id="2.40.50.140">
    <property type="entry name" value="Nucleic acid-binding proteins"/>
    <property type="match status" value="2"/>
</dbReference>
<reference evidence="2 3" key="1">
    <citation type="journal article" date="2017" name="Nat. Commun.">
        <title>Genome assembly with in vitro proximity ligation data and whole-genome triplication in lettuce.</title>
        <authorList>
            <person name="Reyes-Chin-Wo S."/>
            <person name="Wang Z."/>
            <person name="Yang X."/>
            <person name="Kozik A."/>
            <person name="Arikit S."/>
            <person name="Song C."/>
            <person name="Xia L."/>
            <person name="Froenicke L."/>
            <person name="Lavelle D.O."/>
            <person name="Truco M.J."/>
            <person name="Xia R."/>
            <person name="Zhu S."/>
            <person name="Xu C."/>
            <person name="Xu H."/>
            <person name="Xu X."/>
            <person name="Cox K."/>
            <person name="Korf I."/>
            <person name="Meyers B.C."/>
            <person name="Michelmore R.W."/>
        </authorList>
    </citation>
    <scope>NUCLEOTIDE SEQUENCE [LARGE SCALE GENOMIC DNA]</scope>
    <source>
        <strain evidence="3">cv. Salinas</strain>
        <tissue evidence="2">Seedlings</tissue>
    </source>
</reference>
<gene>
    <name evidence="2" type="ORF">LSAT_V11C200095290</name>
</gene>
<dbReference type="InterPro" id="IPR012340">
    <property type="entry name" value="NA-bd_OB-fold"/>
</dbReference>
<evidence type="ECO:0000313" key="3">
    <source>
        <dbReference type="Proteomes" id="UP000235145"/>
    </source>
</evidence>
<organism evidence="2 3">
    <name type="scientific">Lactuca sativa</name>
    <name type="common">Garden lettuce</name>
    <dbReference type="NCBI Taxonomy" id="4236"/>
    <lineage>
        <taxon>Eukaryota</taxon>
        <taxon>Viridiplantae</taxon>
        <taxon>Streptophyta</taxon>
        <taxon>Embryophyta</taxon>
        <taxon>Tracheophyta</taxon>
        <taxon>Spermatophyta</taxon>
        <taxon>Magnoliopsida</taxon>
        <taxon>eudicotyledons</taxon>
        <taxon>Gunneridae</taxon>
        <taxon>Pentapetalae</taxon>
        <taxon>asterids</taxon>
        <taxon>campanulids</taxon>
        <taxon>Asterales</taxon>
        <taxon>Asteraceae</taxon>
        <taxon>Cichorioideae</taxon>
        <taxon>Cichorieae</taxon>
        <taxon>Lactucinae</taxon>
        <taxon>Lactuca</taxon>
    </lineage>
</organism>
<name>A0A9R1WCT1_LACSA</name>
<feature type="domain" description="Replication protein A 70 kDa DNA-binding subunit B/D first OB fold" evidence="1">
    <location>
        <begin position="29"/>
        <end position="132"/>
    </location>
</feature>
<accession>A0A9R1WCT1</accession>